<reference evidence="1" key="2">
    <citation type="journal article" date="2015" name="Fish Shellfish Immunol.">
        <title>Early steps in the European eel (Anguilla anguilla)-Vibrio vulnificus interaction in the gills: Role of the RtxA13 toxin.</title>
        <authorList>
            <person name="Callol A."/>
            <person name="Pajuelo D."/>
            <person name="Ebbesson L."/>
            <person name="Teles M."/>
            <person name="MacKenzie S."/>
            <person name="Amaro C."/>
        </authorList>
    </citation>
    <scope>NUCLEOTIDE SEQUENCE</scope>
</reference>
<organism evidence="1">
    <name type="scientific">Anguilla anguilla</name>
    <name type="common">European freshwater eel</name>
    <name type="synonym">Muraena anguilla</name>
    <dbReference type="NCBI Taxonomy" id="7936"/>
    <lineage>
        <taxon>Eukaryota</taxon>
        <taxon>Metazoa</taxon>
        <taxon>Chordata</taxon>
        <taxon>Craniata</taxon>
        <taxon>Vertebrata</taxon>
        <taxon>Euteleostomi</taxon>
        <taxon>Actinopterygii</taxon>
        <taxon>Neopterygii</taxon>
        <taxon>Teleostei</taxon>
        <taxon>Anguilliformes</taxon>
        <taxon>Anguillidae</taxon>
        <taxon>Anguilla</taxon>
    </lineage>
</organism>
<dbReference type="EMBL" id="GBXM01061221">
    <property type="protein sequence ID" value="JAH47356.1"/>
    <property type="molecule type" value="Transcribed_RNA"/>
</dbReference>
<protein>
    <submittedName>
        <fullName evidence="1">Uncharacterized protein</fullName>
    </submittedName>
</protein>
<accession>A0A0E9T1A5</accession>
<proteinExistence type="predicted"/>
<name>A0A0E9T1A5_ANGAN</name>
<sequence>MILKILKIQKCAKTSNTVFYIKHSRHVHTESSCTPVTGLTAAGHRRRGLSVLKHCCPI</sequence>
<reference evidence="1" key="1">
    <citation type="submission" date="2014-11" db="EMBL/GenBank/DDBJ databases">
        <authorList>
            <person name="Amaro Gonzalez C."/>
        </authorList>
    </citation>
    <scope>NUCLEOTIDE SEQUENCE</scope>
</reference>
<evidence type="ECO:0000313" key="1">
    <source>
        <dbReference type="EMBL" id="JAH47356.1"/>
    </source>
</evidence>
<dbReference type="AlphaFoldDB" id="A0A0E9T1A5"/>